<feature type="transmembrane region" description="Helical" evidence="1">
    <location>
        <begin position="58"/>
        <end position="82"/>
    </location>
</feature>
<dbReference type="Pfam" id="PF18926">
    <property type="entry name" value="DUF5676"/>
    <property type="match status" value="1"/>
</dbReference>
<dbReference type="eggNOG" id="ENOG50330AQ">
    <property type="taxonomic scope" value="Bacteria"/>
</dbReference>
<accession>A0A081BDZ3</accession>
<dbReference type="RefSeq" id="WP_197052949.1">
    <property type="nucleotide sequence ID" value="NZ_BBIO01000016.1"/>
</dbReference>
<dbReference type="Proteomes" id="UP000028702">
    <property type="component" value="Unassembled WGS sequence"/>
</dbReference>
<evidence type="ECO:0000313" key="3">
    <source>
        <dbReference type="Proteomes" id="UP000028702"/>
    </source>
</evidence>
<dbReference type="AlphaFoldDB" id="A0A081BDZ3"/>
<comment type="caution">
    <text evidence="2">The sequence shown here is derived from an EMBL/GenBank/DDBJ whole genome shotgun (WGS) entry which is preliminary data.</text>
</comment>
<organism evidence="2 3">
    <name type="scientific">Tepidicaulis marinus</name>
    <dbReference type="NCBI Taxonomy" id="1333998"/>
    <lineage>
        <taxon>Bacteria</taxon>
        <taxon>Pseudomonadati</taxon>
        <taxon>Pseudomonadota</taxon>
        <taxon>Alphaproteobacteria</taxon>
        <taxon>Hyphomicrobiales</taxon>
        <taxon>Parvibaculaceae</taxon>
        <taxon>Tepidicaulis</taxon>
    </lineage>
</organism>
<feature type="transmembrane region" description="Helical" evidence="1">
    <location>
        <begin position="20"/>
        <end position="38"/>
    </location>
</feature>
<name>A0A081BDZ3_9HYPH</name>
<keyword evidence="1" id="KW-0812">Transmembrane</keyword>
<keyword evidence="1" id="KW-1133">Transmembrane helix</keyword>
<proteinExistence type="predicted"/>
<keyword evidence="3" id="KW-1185">Reference proteome</keyword>
<protein>
    <submittedName>
        <fullName evidence="2">Conserved protein</fullName>
    </submittedName>
</protein>
<dbReference type="InterPro" id="IPR044020">
    <property type="entry name" value="DUF5676"/>
</dbReference>
<dbReference type="STRING" id="1333998.M2A_2760"/>
<evidence type="ECO:0000313" key="2">
    <source>
        <dbReference type="EMBL" id="GAK46261.1"/>
    </source>
</evidence>
<gene>
    <name evidence="2" type="ORF">M2A_2760</name>
</gene>
<dbReference type="EMBL" id="BBIO01000016">
    <property type="protein sequence ID" value="GAK46261.1"/>
    <property type="molecule type" value="Genomic_DNA"/>
</dbReference>
<keyword evidence="1" id="KW-0472">Membrane</keyword>
<sequence length="92" mass="10636">MTETSEMKKRFRIVPVGHSLSFFLLISYLLCVAFGLIAPEPMRMYEAWAPLLPGFEWLTVQGFFFGLIGAYLYGWYIALVFVPLCNFFHARS</sequence>
<evidence type="ECO:0000256" key="1">
    <source>
        <dbReference type="SAM" id="Phobius"/>
    </source>
</evidence>
<reference evidence="2 3" key="1">
    <citation type="submission" date="2014-07" db="EMBL/GenBank/DDBJ databases">
        <title>Tepidicaulis marinum gen. nov., sp. nov., a novel marine bacterium denitrifying nitrate to nitrous oxide strictly under microaerobic conditions.</title>
        <authorList>
            <person name="Takeuchi M."/>
            <person name="Yamagishi T."/>
            <person name="Kamagata Y."/>
            <person name="Oshima K."/>
            <person name="Hattori M."/>
            <person name="Katayama T."/>
            <person name="Hanada S."/>
            <person name="Tamaki H."/>
            <person name="Marumo K."/>
            <person name="Maeda H."/>
            <person name="Nedachi M."/>
            <person name="Iwasaki W."/>
            <person name="Suwa Y."/>
            <person name="Sakata S."/>
        </authorList>
    </citation>
    <scope>NUCLEOTIDE SEQUENCE [LARGE SCALE GENOMIC DNA]</scope>
    <source>
        <strain evidence="2 3">MA2</strain>
    </source>
</reference>